<sequence>MKKYKLPIERDELWKGCMFTSIAHAIMTAHYPDFSHESSWDGMNYNIQNSEGARGTVTFHPECIVAAFQDMDSEREVEEAISYFEGAGEKVKEIAEEETLQYLLEDIDGEMKPFVTAAFWEENGIMYSVDSLDEVEVHSGCLLEAQLMRIEEAEEFLEENYEMNESQLKLLRIVYERKIENPNEQIVLSKDEVEMIGAEDEEALAESKTSFEEMNITWG</sequence>
<dbReference type="AlphaFoldDB" id="A0A073JW80"/>
<keyword evidence="2" id="KW-1185">Reference proteome</keyword>
<gene>
    <name evidence="1" type="ORF">BAMA_05340</name>
</gene>
<evidence type="ECO:0000313" key="1">
    <source>
        <dbReference type="EMBL" id="KEK18447.1"/>
    </source>
</evidence>
<evidence type="ECO:0000313" key="2">
    <source>
        <dbReference type="Proteomes" id="UP000027822"/>
    </source>
</evidence>
<name>A0A073JW80_9BACI</name>
<dbReference type="EMBL" id="JOTN01000014">
    <property type="protein sequence ID" value="KEK18447.1"/>
    <property type="molecule type" value="Genomic_DNA"/>
</dbReference>
<protein>
    <submittedName>
        <fullName evidence="1">Uncharacterized protein</fullName>
    </submittedName>
</protein>
<dbReference type="eggNOG" id="ENOG503126G">
    <property type="taxonomic scope" value="Bacteria"/>
</dbReference>
<reference evidence="1 2" key="1">
    <citation type="submission" date="2014-06" db="EMBL/GenBank/DDBJ databases">
        <title>Draft genome sequence of Bacillus manliponensis JCM 15802 (MCCC 1A00708).</title>
        <authorList>
            <person name="Lai Q."/>
            <person name="Liu Y."/>
            <person name="Shao Z."/>
        </authorList>
    </citation>
    <scope>NUCLEOTIDE SEQUENCE [LARGE SCALE GENOMIC DNA]</scope>
    <source>
        <strain evidence="1 2">JCM 15802</strain>
    </source>
</reference>
<dbReference type="STRING" id="574376.BAMA_05340"/>
<dbReference type="Proteomes" id="UP000027822">
    <property type="component" value="Unassembled WGS sequence"/>
</dbReference>
<dbReference type="OrthoDB" id="2049249at2"/>
<comment type="caution">
    <text evidence="1">The sequence shown here is derived from an EMBL/GenBank/DDBJ whole genome shotgun (WGS) entry which is preliminary data.</text>
</comment>
<accession>A0A073JW80</accession>
<dbReference type="RefSeq" id="WP_034640948.1">
    <property type="nucleotide sequence ID" value="NZ_CBCSJC010000006.1"/>
</dbReference>
<proteinExistence type="predicted"/>
<organism evidence="1 2">
    <name type="scientific">Bacillus manliponensis</name>
    <dbReference type="NCBI Taxonomy" id="574376"/>
    <lineage>
        <taxon>Bacteria</taxon>
        <taxon>Bacillati</taxon>
        <taxon>Bacillota</taxon>
        <taxon>Bacilli</taxon>
        <taxon>Bacillales</taxon>
        <taxon>Bacillaceae</taxon>
        <taxon>Bacillus</taxon>
        <taxon>Bacillus cereus group</taxon>
    </lineage>
</organism>